<organism evidence="2 3">
    <name type="scientific">Haloferula luteola</name>
    <dbReference type="NCBI Taxonomy" id="595692"/>
    <lineage>
        <taxon>Bacteria</taxon>
        <taxon>Pseudomonadati</taxon>
        <taxon>Verrucomicrobiota</taxon>
        <taxon>Verrucomicrobiia</taxon>
        <taxon>Verrucomicrobiales</taxon>
        <taxon>Verrucomicrobiaceae</taxon>
        <taxon>Haloferula</taxon>
    </lineage>
</organism>
<reference evidence="2 3" key="1">
    <citation type="submission" date="2020-08" db="EMBL/GenBank/DDBJ databases">
        <title>Genomic Encyclopedia of Type Strains, Phase IV (KMG-IV): sequencing the most valuable type-strain genomes for metagenomic binning, comparative biology and taxonomic classification.</title>
        <authorList>
            <person name="Goeker M."/>
        </authorList>
    </citation>
    <scope>NUCLEOTIDE SEQUENCE [LARGE SCALE GENOMIC DNA]</scope>
    <source>
        <strain evidence="2 3">YC6886</strain>
    </source>
</reference>
<protein>
    <submittedName>
        <fullName evidence="2">Uncharacterized protein</fullName>
    </submittedName>
</protein>
<dbReference type="EMBL" id="JACHFD010000033">
    <property type="protein sequence ID" value="MBB5353715.1"/>
    <property type="molecule type" value="Genomic_DNA"/>
</dbReference>
<keyword evidence="1" id="KW-0812">Transmembrane</keyword>
<keyword evidence="1" id="KW-0472">Membrane</keyword>
<dbReference type="Proteomes" id="UP000557717">
    <property type="component" value="Unassembled WGS sequence"/>
</dbReference>
<dbReference type="AlphaFoldDB" id="A0A840V6R6"/>
<keyword evidence="3" id="KW-1185">Reference proteome</keyword>
<comment type="caution">
    <text evidence="2">The sequence shown here is derived from an EMBL/GenBank/DDBJ whole genome shotgun (WGS) entry which is preliminary data.</text>
</comment>
<evidence type="ECO:0000313" key="2">
    <source>
        <dbReference type="EMBL" id="MBB5353715.1"/>
    </source>
</evidence>
<evidence type="ECO:0000256" key="1">
    <source>
        <dbReference type="SAM" id="Phobius"/>
    </source>
</evidence>
<feature type="transmembrane region" description="Helical" evidence="1">
    <location>
        <begin position="9"/>
        <end position="30"/>
    </location>
</feature>
<gene>
    <name evidence="2" type="ORF">HNR46_003976</name>
</gene>
<keyword evidence="1" id="KW-1133">Transmembrane helix</keyword>
<accession>A0A840V6R6</accession>
<evidence type="ECO:0000313" key="3">
    <source>
        <dbReference type="Proteomes" id="UP000557717"/>
    </source>
</evidence>
<dbReference type="RefSeq" id="WP_184021993.1">
    <property type="nucleotide sequence ID" value="NZ_JACHFD010000033.1"/>
</dbReference>
<name>A0A840V6R6_9BACT</name>
<sequence>MSRIRPVKLIFSVLVGCGIGLLGFCVLNVGSMGFNPNFDQGDSREGQMFQRNPSAAEFFANDFNREMDNSGMFSNGSNLQLVNPDGSFVDSAWKKLGISDHQIREAQRAFILASSKVDKIMKDGLKEDSRAHINYGEEWDCFYIQGNAEQSEKVIEGLKRELAVIRNDKAEEIFNGLHVEGLRGYFGKSDIYIQRRKVEKGRPLEMVAQYFDPVTGFQIREITIEDRASAEKLFGEQAASDLAP</sequence>
<proteinExistence type="predicted"/>